<reference evidence="1 2" key="1">
    <citation type="submission" date="2021-06" db="EMBL/GenBank/DDBJ databases">
        <authorList>
            <person name="Palmer J.M."/>
        </authorList>
    </citation>
    <scope>NUCLEOTIDE SEQUENCE [LARGE SCALE GENOMIC DNA]</scope>
    <source>
        <strain evidence="1 2">GA_2019</strain>
        <tissue evidence="1">Muscle</tissue>
    </source>
</reference>
<evidence type="ECO:0000313" key="2">
    <source>
        <dbReference type="Proteomes" id="UP001476798"/>
    </source>
</evidence>
<gene>
    <name evidence="1" type="ORF">GOODEAATRI_024704</name>
</gene>
<organism evidence="1 2">
    <name type="scientific">Goodea atripinnis</name>
    <dbReference type="NCBI Taxonomy" id="208336"/>
    <lineage>
        <taxon>Eukaryota</taxon>
        <taxon>Metazoa</taxon>
        <taxon>Chordata</taxon>
        <taxon>Craniata</taxon>
        <taxon>Vertebrata</taxon>
        <taxon>Euteleostomi</taxon>
        <taxon>Actinopterygii</taxon>
        <taxon>Neopterygii</taxon>
        <taxon>Teleostei</taxon>
        <taxon>Neoteleostei</taxon>
        <taxon>Acanthomorphata</taxon>
        <taxon>Ovalentaria</taxon>
        <taxon>Atherinomorphae</taxon>
        <taxon>Cyprinodontiformes</taxon>
        <taxon>Goodeidae</taxon>
        <taxon>Goodea</taxon>
    </lineage>
</organism>
<dbReference type="EMBL" id="JAHRIO010032789">
    <property type="protein sequence ID" value="MEQ2169385.1"/>
    <property type="molecule type" value="Genomic_DNA"/>
</dbReference>
<comment type="caution">
    <text evidence="1">The sequence shown here is derived from an EMBL/GenBank/DDBJ whole genome shotgun (WGS) entry which is preliminary data.</text>
</comment>
<accession>A0ABV0ND96</accession>
<dbReference type="Proteomes" id="UP001476798">
    <property type="component" value="Unassembled WGS sequence"/>
</dbReference>
<proteinExistence type="predicted"/>
<protein>
    <submittedName>
        <fullName evidence="1">Uncharacterized protein</fullName>
    </submittedName>
</protein>
<sequence length="159" mass="18311">MEHFEVEETGTNIFVLVFRRTVDIWGLFGCTRWSWSRKLLEKKVLKLRQIVEVAGRTLENTDVMASLIGLKSIRVMQIILDFWLESLTSDEKQMLVNFFYGEESPDAMDPFPVMGLNIDFSEVMGPLLKIHKDLDFSMLNGKISCKMSVQGLCRGHVTF</sequence>
<name>A0ABV0ND96_9TELE</name>
<evidence type="ECO:0000313" key="1">
    <source>
        <dbReference type="EMBL" id="MEQ2169385.1"/>
    </source>
</evidence>
<keyword evidence="2" id="KW-1185">Reference proteome</keyword>